<comment type="caution">
    <text evidence="2">The sequence shown here is derived from an EMBL/GenBank/DDBJ whole genome shotgun (WGS) entry which is preliminary data.</text>
</comment>
<dbReference type="AlphaFoldDB" id="A0AAW0HNH0"/>
<evidence type="ECO:0000313" key="3">
    <source>
        <dbReference type="Proteomes" id="UP001488838"/>
    </source>
</evidence>
<reference evidence="2 3" key="1">
    <citation type="journal article" date="2023" name="bioRxiv">
        <title>Conserved and derived expression patterns and positive selection on dental genes reveal complex evolutionary context of ever-growing rodent molars.</title>
        <authorList>
            <person name="Calamari Z.T."/>
            <person name="Song A."/>
            <person name="Cohen E."/>
            <person name="Akter M."/>
            <person name="Roy R.D."/>
            <person name="Hallikas O."/>
            <person name="Christensen M.M."/>
            <person name="Li P."/>
            <person name="Marangoni P."/>
            <person name="Jernvall J."/>
            <person name="Klein O.D."/>
        </authorList>
    </citation>
    <scope>NUCLEOTIDE SEQUENCE [LARGE SCALE GENOMIC DNA]</scope>
    <source>
        <strain evidence="2">V071</strain>
    </source>
</reference>
<sequence>MRSGSALTGPAGRPLLGPPCAARAGPSWRPRADGCSNIRVNYDPNPQDEETGKPRFETTPFLCPKGLISCLPPYPAFLCSSPTSQKPEITTLYPGLATTAKRSLPWLQSEE</sequence>
<organism evidence="2 3">
    <name type="scientific">Myodes glareolus</name>
    <name type="common">Bank vole</name>
    <name type="synonym">Clethrionomys glareolus</name>
    <dbReference type="NCBI Taxonomy" id="447135"/>
    <lineage>
        <taxon>Eukaryota</taxon>
        <taxon>Metazoa</taxon>
        <taxon>Chordata</taxon>
        <taxon>Craniata</taxon>
        <taxon>Vertebrata</taxon>
        <taxon>Euteleostomi</taxon>
        <taxon>Mammalia</taxon>
        <taxon>Eutheria</taxon>
        <taxon>Euarchontoglires</taxon>
        <taxon>Glires</taxon>
        <taxon>Rodentia</taxon>
        <taxon>Myomorpha</taxon>
        <taxon>Muroidea</taxon>
        <taxon>Cricetidae</taxon>
        <taxon>Arvicolinae</taxon>
        <taxon>Myodes</taxon>
    </lineage>
</organism>
<keyword evidence="3" id="KW-1185">Reference proteome</keyword>
<accession>A0AAW0HNH0</accession>
<feature type="region of interest" description="Disordered" evidence="1">
    <location>
        <begin position="1"/>
        <end position="56"/>
    </location>
</feature>
<name>A0AAW0HNH0_MYOGA</name>
<proteinExistence type="predicted"/>
<evidence type="ECO:0000256" key="1">
    <source>
        <dbReference type="SAM" id="MobiDB-lite"/>
    </source>
</evidence>
<evidence type="ECO:0000313" key="2">
    <source>
        <dbReference type="EMBL" id="KAK7802662.1"/>
    </source>
</evidence>
<protein>
    <submittedName>
        <fullName evidence="2">Uncharacterized protein</fullName>
    </submittedName>
</protein>
<dbReference type="Proteomes" id="UP001488838">
    <property type="component" value="Unassembled WGS sequence"/>
</dbReference>
<dbReference type="EMBL" id="JBBHLL010000450">
    <property type="protein sequence ID" value="KAK7802662.1"/>
    <property type="molecule type" value="Genomic_DNA"/>
</dbReference>
<gene>
    <name evidence="2" type="ORF">U0070_011598</name>
</gene>